<protein>
    <submittedName>
        <fullName evidence="6">Bacterial regulatory protein, tetR family</fullName>
    </submittedName>
</protein>
<evidence type="ECO:0000256" key="2">
    <source>
        <dbReference type="ARBA" id="ARBA00023125"/>
    </source>
</evidence>
<dbReference type="Gene3D" id="1.10.357.10">
    <property type="entry name" value="Tetracycline Repressor, domain 2"/>
    <property type="match status" value="1"/>
</dbReference>
<dbReference type="PANTHER" id="PTHR30055:SF149">
    <property type="entry name" value="TETR-FAMILY TRANSCRIPTIONAL REGULATOR"/>
    <property type="match status" value="1"/>
</dbReference>
<dbReference type="PROSITE" id="PS01081">
    <property type="entry name" value="HTH_TETR_1"/>
    <property type="match status" value="1"/>
</dbReference>
<dbReference type="AlphaFoldDB" id="A0A1A9GL63"/>
<dbReference type="PANTHER" id="PTHR30055">
    <property type="entry name" value="HTH-TYPE TRANSCRIPTIONAL REGULATOR RUTR"/>
    <property type="match status" value="1"/>
</dbReference>
<dbReference type="InterPro" id="IPR050109">
    <property type="entry name" value="HTH-type_TetR-like_transc_reg"/>
</dbReference>
<dbReference type="STRING" id="1300347.I601_2418"/>
<dbReference type="InterPro" id="IPR011075">
    <property type="entry name" value="TetR_C"/>
</dbReference>
<accession>A0A1A9GL63</accession>
<gene>
    <name evidence="6" type="ORF">I601_2418</name>
</gene>
<dbReference type="Pfam" id="PF16859">
    <property type="entry name" value="TetR_C_11"/>
    <property type="match status" value="1"/>
</dbReference>
<dbReference type="InterPro" id="IPR023772">
    <property type="entry name" value="DNA-bd_HTH_TetR-type_CS"/>
</dbReference>
<dbReference type="InterPro" id="IPR001647">
    <property type="entry name" value="HTH_TetR"/>
</dbReference>
<organism evidence="6 7">
    <name type="scientific">Nocardioides dokdonensis FR1436</name>
    <dbReference type="NCBI Taxonomy" id="1300347"/>
    <lineage>
        <taxon>Bacteria</taxon>
        <taxon>Bacillati</taxon>
        <taxon>Actinomycetota</taxon>
        <taxon>Actinomycetes</taxon>
        <taxon>Propionibacteriales</taxon>
        <taxon>Nocardioidaceae</taxon>
        <taxon>Nocardioides</taxon>
    </lineage>
</organism>
<proteinExistence type="predicted"/>
<dbReference type="PROSITE" id="PS50977">
    <property type="entry name" value="HTH_TETR_2"/>
    <property type="match status" value="1"/>
</dbReference>
<keyword evidence="7" id="KW-1185">Reference proteome</keyword>
<dbReference type="Gene3D" id="1.10.10.60">
    <property type="entry name" value="Homeodomain-like"/>
    <property type="match status" value="1"/>
</dbReference>
<keyword evidence="1" id="KW-0805">Transcription regulation</keyword>
<dbReference type="InterPro" id="IPR036271">
    <property type="entry name" value="Tet_transcr_reg_TetR-rel_C_sf"/>
</dbReference>
<evidence type="ECO:0000256" key="4">
    <source>
        <dbReference type="PROSITE-ProRule" id="PRU00335"/>
    </source>
</evidence>
<evidence type="ECO:0000256" key="1">
    <source>
        <dbReference type="ARBA" id="ARBA00023015"/>
    </source>
</evidence>
<keyword evidence="2 4" id="KW-0238">DNA-binding</keyword>
<dbReference type="GO" id="GO:0000976">
    <property type="term" value="F:transcription cis-regulatory region binding"/>
    <property type="evidence" value="ECO:0007669"/>
    <property type="project" value="TreeGrafter"/>
</dbReference>
<dbReference type="Pfam" id="PF00440">
    <property type="entry name" value="TetR_N"/>
    <property type="match status" value="1"/>
</dbReference>
<dbReference type="Proteomes" id="UP000077868">
    <property type="component" value="Chromosome"/>
</dbReference>
<evidence type="ECO:0000259" key="5">
    <source>
        <dbReference type="PROSITE" id="PS50977"/>
    </source>
</evidence>
<evidence type="ECO:0000313" key="7">
    <source>
        <dbReference type="Proteomes" id="UP000077868"/>
    </source>
</evidence>
<dbReference type="RefSeq" id="WP_068109903.1">
    <property type="nucleotide sequence ID" value="NZ_CP015079.1"/>
</dbReference>
<dbReference type="PATRIC" id="fig|1300347.3.peg.2411"/>
<sequence>MTTTDGTVRPRVRGDREREVLEAALEVLLEDGYDRLTMDAVATRARASKATLYRRWTSKASLVVDALRQAKGPLEVPDTGSLRGDLHALYCGSGGLGGPTATATLSSIVTAVGHDPEFAAAFRRDVLGPRLEASHLVWARARARGEVRDDLDLELVEPALAAIVLHRAVVLGHAPDPDTVSRLIDQIILPAATPPRPAHRAPEQKEHP</sequence>
<feature type="domain" description="HTH tetR-type" evidence="5">
    <location>
        <begin position="14"/>
        <end position="74"/>
    </location>
</feature>
<evidence type="ECO:0000256" key="3">
    <source>
        <dbReference type="ARBA" id="ARBA00023163"/>
    </source>
</evidence>
<evidence type="ECO:0000313" key="6">
    <source>
        <dbReference type="EMBL" id="ANH38836.1"/>
    </source>
</evidence>
<keyword evidence="3" id="KW-0804">Transcription</keyword>
<dbReference type="SUPFAM" id="SSF46689">
    <property type="entry name" value="Homeodomain-like"/>
    <property type="match status" value="1"/>
</dbReference>
<dbReference type="InterPro" id="IPR009057">
    <property type="entry name" value="Homeodomain-like_sf"/>
</dbReference>
<dbReference type="SUPFAM" id="SSF48498">
    <property type="entry name" value="Tetracyclin repressor-like, C-terminal domain"/>
    <property type="match status" value="1"/>
</dbReference>
<feature type="DNA-binding region" description="H-T-H motif" evidence="4">
    <location>
        <begin position="37"/>
        <end position="56"/>
    </location>
</feature>
<dbReference type="KEGG" id="ndk:I601_2418"/>
<dbReference type="OrthoDB" id="9796019at2"/>
<name>A0A1A9GL63_9ACTN</name>
<dbReference type="PRINTS" id="PR00455">
    <property type="entry name" value="HTHTETR"/>
</dbReference>
<dbReference type="GO" id="GO:0003700">
    <property type="term" value="F:DNA-binding transcription factor activity"/>
    <property type="evidence" value="ECO:0007669"/>
    <property type="project" value="TreeGrafter"/>
</dbReference>
<dbReference type="EMBL" id="CP015079">
    <property type="protein sequence ID" value="ANH38836.1"/>
    <property type="molecule type" value="Genomic_DNA"/>
</dbReference>
<reference evidence="6 7" key="1">
    <citation type="submission" date="2016-03" db="EMBL/GenBank/DDBJ databases">
        <title>Complete genome sequence of a soil Actinobacterium, Nocardioides dokdonensis FR1436.</title>
        <authorList>
            <person name="Kwon S.-K."/>
            <person name="Kim K."/>
            <person name="Kim J.F."/>
        </authorList>
    </citation>
    <scope>NUCLEOTIDE SEQUENCE [LARGE SCALE GENOMIC DNA]</scope>
    <source>
        <strain evidence="6 7">FR1436</strain>
    </source>
</reference>